<dbReference type="InterPro" id="IPR002509">
    <property type="entry name" value="NODB_dom"/>
</dbReference>
<sequence>MFTTSRLLAVSLLATIAAALPTKLAKLPELTADDALSLFKRAPASVYFNCTVPNTVAITFDDGPYTWTNEIVTTLAQYNAKATFFVNGNNYECIYSPENEARIKNVFAAGHQMASHTWAHLDWTTLSPQRLLSEMTLLDDALVKILGVKPAFVRPPFGKYNEASRDVAAYNGESIVIWDFDSGDSQGASAQKMETDYQNLAAQKPPTILTLNHETYEATAHRILPFALSALQAQGYSFVTVAECLASNPYQTVTTPGTRYLDVRLNNSLNSSLIVSLGLPHYDSVMNIPLTFDF</sequence>
<feature type="domain" description="NodB homology" evidence="13">
    <location>
        <begin position="54"/>
        <end position="239"/>
    </location>
</feature>
<feature type="chain" id="PRO_5002166435" evidence="12">
    <location>
        <begin position="20"/>
        <end position="294"/>
    </location>
</feature>
<reference evidence="15" key="2">
    <citation type="submission" date="2015-01" db="EMBL/GenBank/DDBJ databases">
        <title>Evolutionary Origins and Diversification of the Mycorrhizal Mutualists.</title>
        <authorList>
            <consortium name="DOE Joint Genome Institute"/>
            <consortium name="Mycorrhizal Genomics Consortium"/>
            <person name="Kohler A."/>
            <person name="Kuo A."/>
            <person name="Nagy L.G."/>
            <person name="Floudas D."/>
            <person name="Copeland A."/>
            <person name="Barry K.W."/>
            <person name="Cichocki N."/>
            <person name="Veneault-Fourrey C."/>
            <person name="LaButti K."/>
            <person name="Lindquist E.A."/>
            <person name="Lipzen A."/>
            <person name="Lundell T."/>
            <person name="Morin E."/>
            <person name="Murat C."/>
            <person name="Riley R."/>
            <person name="Ohm R."/>
            <person name="Sun H."/>
            <person name="Tunlid A."/>
            <person name="Henrissat B."/>
            <person name="Grigoriev I.V."/>
            <person name="Hibbett D.S."/>
            <person name="Martin F."/>
        </authorList>
    </citation>
    <scope>NUCLEOTIDE SEQUENCE [LARGE SCALE GENOMIC DNA]</scope>
    <source>
        <strain evidence="15">MUT 4182</strain>
    </source>
</reference>
<dbReference type="PROSITE" id="PS51677">
    <property type="entry name" value="NODB"/>
    <property type="match status" value="1"/>
</dbReference>
<feature type="signal peptide" evidence="12">
    <location>
        <begin position="1"/>
        <end position="19"/>
    </location>
</feature>
<evidence type="ECO:0000256" key="11">
    <source>
        <dbReference type="ARBA" id="ARBA00023316"/>
    </source>
</evidence>
<keyword evidence="9" id="KW-0119">Carbohydrate metabolism</keyword>
<comment type="subcellular location">
    <subcellularLocation>
        <location evidence="2">Cell membrane</location>
        <topology evidence="2">Lipid-anchor</topology>
        <topology evidence="2">GPI-anchor</topology>
    </subcellularLocation>
</comment>
<dbReference type="GO" id="GO:0016810">
    <property type="term" value="F:hydrolase activity, acting on carbon-nitrogen (but not peptide) bonds"/>
    <property type="evidence" value="ECO:0007669"/>
    <property type="project" value="InterPro"/>
</dbReference>
<evidence type="ECO:0000256" key="8">
    <source>
        <dbReference type="ARBA" id="ARBA00023136"/>
    </source>
</evidence>
<dbReference type="GO" id="GO:0046872">
    <property type="term" value="F:metal ion binding"/>
    <property type="evidence" value="ECO:0007669"/>
    <property type="project" value="UniProtKB-KW"/>
</dbReference>
<keyword evidence="5" id="KW-0479">Metal-binding</keyword>
<dbReference type="STRING" id="1051891.A0A0C3KQI4"/>
<evidence type="ECO:0000256" key="7">
    <source>
        <dbReference type="ARBA" id="ARBA00022801"/>
    </source>
</evidence>
<keyword evidence="4" id="KW-0336">GPI-anchor</keyword>
<gene>
    <name evidence="14" type="ORF">M407DRAFT_26861</name>
</gene>
<proteinExistence type="predicted"/>
<evidence type="ECO:0000256" key="1">
    <source>
        <dbReference type="ARBA" id="ARBA00001941"/>
    </source>
</evidence>
<dbReference type="SUPFAM" id="SSF88713">
    <property type="entry name" value="Glycoside hydrolase/deacetylase"/>
    <property type="match status" value="1"/>
</dbReference>
<keyword evidence="3" id="KW-1003">Cell membrane</keyword>
<evidence type="ECO:0000256" key="5">
    <source>
        <dbReference type="ARBA" id="ARBA00022723"/>
    </source>
</evidence>
<keyword evidence="4" id="KW-0325">Glycoprotein</keyword>
<evidence type="ECO:0000256" key="3">
    <source>
        <dbReference type="ARBA" id="ARBA00022475"/>
    </source>
</evidence>
<organism evidence="14 15">
    <name type="scientific">Tulasnella calospora MUT 4182</name>
    <dbReference type="NCBI Taxonomy" id="1051891"/>
    <lineage>
        <taxon>Eukaryota</taxon>
        <taxon>Fungi</taxon>
        <taxon>Dikarya</taxon>
        <taxon>Basidiomycota</taxon>
        <taxon>Agaricomycotina</taxon>
        <taxon>Agaricomycetes</taxon>
        <taxon>Cantharellales</taxon>
        <taxon>Tulasnellaceae</taxon>
        <taxon>Tulasnella</taxon>
    </lineage>
</organism>
<dbReference type="Gene3D" id="3.20.20.370">
    <property type="entry name" value="Glycoside hydrolase/deacetylase"/>
    <property type="match status" value="1"/>
</dbReference>
<name>A0A0C3KQI4_9AGAM</name>
<evidence type="ECO:0000259" key="13">
    <source>
        <dbReference type="PROSITE" id="PS51677"/>
    </source>
</evidence>
<dbReference type="InterPro" id="IPR011330">
    <property type="entry name" value="Glyco_hydro/deAcase_b/a-brl"/>
</dbReference>
<dbReference type="PANTHER" id="PTHR46471">
    <property type="entry name" value="CHITIN DEACETYLASE"/>
    <property type="match status" value="1"/>
</dbReference>
<dbReference type="PANTHER" id="PTHR46471:SF2">
    <property type="entry name" value="CHITIN DEACETYLASE-RELATED"/>
    <property type="match status" value="1"/>
</dbReference>
<keyword evidence="7" id="KW-0378">Hydrolase</keyword>
<keyword evidence="8" id="KW-0472">Membrane</keyword>
<dbReference type="HOGENOM" id="CLU_021264_11_2_1"/>
<dbReference type="OrthoDB" id="2125469at2759"/>
<dbReference type="GO" id="GO:0098552">
    <property type="term" value="C:side of membrane"/>
    <property type="evidence" value="ECO:0007669"/>
    <property type="project" value="UniProtKB-KW"/>
</dbReference>
<dbReference type="Proteomes" id="UP000054248">
    <property type="component" value="Unassembled WGS sequence"/>
</dbReference>
<evidence type="ECO:0000256" key="10">
    <source>
        <dbReference type="ARBA" id="ARBA00023288"/>
    </source>
</evidence>
<reference evidence="14 15" key="1">
    <citation type="submission" date="2014-04" db="EMBL/GenBank/DDBJ databases">
        <authorList>
            <consortium name="DOE Joint Genome Institute"/>
            <person name="Kuo A."/>
            <person name="Girlanda M."/>
            <person name="Perotto S."/>
            <person name="Kohler A."/>
            <person name="Nagy L.G."/>
            <person name="Floudas D."/>
            <person name="Copeland A."/>
            <person name="Barry K.W."/>
            <person name="Cichocki N."/>
            <person name="Veneault-Fourrey C."/>
            <person name="LaButti K."/>
            <person name="Lindquist E.A."/>
            <person name="Lipzen A."/>
            <person name="Lundell T."/>
            <person name="Morin E."/>
            <person name="Murat C."/>
            <person name="Sun H."/>
            <person name="Tunlid A."/>
            <person name="Henrissat B."/>
            <person name="Grigoriev I.V."/>
            <person name="Hibbett D.S."/>
            <person name="Martin F."/>
            <person name="Nordberg H.P."/>
            <person name="Cantor M.N."/>
            <person name="Hua S.X."/>
        </authorList>
    </citation>
    <scope>NUCLEOTIDE SEQUENCE [LARGE SCALE GENOMIC DNA]</scope>
    <source>
        <strain evidence="14 15">MUT 4182</strain>
    </source>
</reference>
<keyword evidence="10" id="KW-0449">Lipoprotein</keyword>
<dbReference type="GO" id="GO:0071555">
    <property type="term" value="P:cell wall organization"/>
    <property type="evidence" value="ECO:0007669"/>
    <property type="project" value="UniProtKB-KW"/>
</dbReference>
<dbReference type="AlphaFoldDB" id="A0A0C3KQI4"/>
<evidence type="ECO:0000256" key="12">
    <source>
        <dbReference type="SAM" id="SignalP"/>
    </source>
</evidence>
<dbReference type="CDD" id="cd10951">
    <property type="entry name" value="CE4_ClCDA_like"/>
    <property type="match status" value="1"/>
</dbReference>
<dbReference type="GO" id="GO:0005975">
    <property type="term" value="P:carbohydrate metabolic process"/>
    <property type="evidence" value="ECO:0007669"/>
    <property type="project" value="InterPro"/>
</dbReference>
<protein>
    <submittedName>
        <fullName evidence="14">Carbohydrate esterase family 4 protein</fullName>
    </submittedName>
</protein>
<dbReference type="Pfam" id="PF01522">
    <property type="entry name" value="Polysacc_deac_1"/>
    <property type="match status" value="1"/>
</dbReference>
<evidence type="ECO:0000313" key="15">
    <source>
        <dbReference type="Proteomes" id="UP000054248"/>
    </source>
</evidence>
<evidence type="ECO:0000256" key="4">
    <source>
        <dbReference type="ARBA" id="ARBA00022622"/>
    </source>
</evidence>
<accession>A0A0C3KQI4</accession>
<dbReference type="GO" id="GO:0005886">
    <property type="term" value="C:plasma membrane"/>
    <property type="evidence" value="ECO:0007669"/>
    <property type="project" value="UniProtKB-SubCell"/>
</dbReference>
<evidence type="ECO:0000256" key="6">
    <source>
        <dbReference type="ARBA" id="ARBA00022729"/>
    </source>
</evidence>
<keyword evidence="11" id="KW-0961">Cell wall biogenesis/degradation</keyword>
<evidence type="ECO:0000313" key="14">
    <source>
        <dbReference type="EMBL" id="KIO23658.1"/>
    </source>
</evidence>
<keyword evidence="15" id="KW-1185">Reference proteome</keyword>
<dbReference type="EMBL" id="KN823079">
    <property type="protein sequence ID" value="KIO23658.1"/>
    <property type="molecule type" value="Genomic_DNA"/>
</dbReference>
<keyword evidence="6 12" id="KW-0732">Signal</keyword>
<evidence type="ECO:0000256" key="9">
    <source>
        <dbReference type="ARBA" id="ARBA00023277"/>
    </source>
</evidence>
<comment type="cofactor">
    <cofactor evidence="1">
        <name>Co(2+)</name>
        <dbReference type="ChEBI" id="CHEBI:48828"/>
    </cofactor>
</comment>
<evidence type="ECO:0000256" key="2">
    <source>
        <dbReference type="ARBA" id="ARBA00004609"/>
    </source>
</evidence>